<evidence type="ECO:0000313" key="2">
    <source>
        <dbReference type="WBParaSite" id="PEQ_0000360701-mRNA-1"/>
    </source>
</evidence>
<evidence type="ECO:0000313" key="1">
    <source>
        <dbReference type="Proteomes" id="UP000887564"/>
    </source>
</evidence>
<protein>
    <submittedName>
        <fullName evidence="2">Uncharacterized protein</fullName>
    </submittedName>
</protein>
<accession>A0A914RAB4</accession>
<dbReference type="WBParaSite" id="PEQ_0000360701-mRNA-1">
    <property type="protein sequence ID" value="PEQ_0000360701-mRNA-1"/>
    <property type="gene ID" value="PEQ_0000360701"/>
</dbReference>
<proteinExistence type="predicted"/>
<dbReference type="Proteomes" id="UP000887564">
    <property type="component" value="Unplaced"/>
</dbReference>
<name>A0A914RAB4_PAREQ</name>
<keyword evidence="1" id="KW-1185">Reference proteome</keyword>
<reference evidence="2" key="1">
    <citation type="submission" date="2022-11" db="UniProtKB">
        <authorList>
            <consortium name="WormBaseParasite"/>
        </authorList>
    </citation>
    <scope>IDENTIFICATION</scope>
</reference>
<dbReference type="AlphaFoldDB" id="A0A914RAB4"/>
<organism evidence="1 2">
    <name type="scientific">Parascaris equorum</name>
    <name type="common">Equine roundworm</name>
    <dbReference type="NCBI Taxonomy" id="6256"/>
    <lineage>
        <taxon>Eukaryota</taxon>
        <taxon>Metazoa</taxon>
        <taxon>Ecdysozoa</taxon>
        <taxon>Nematoda</taxon>
        <taxon>Chromadorea</taxon>
        <taxon>Rhabditida</taxon>
        <taxon>Spirurina</taxon>
        <taxon>Ascaridomorpha</taxon>
        <taxon>Ascaridoidea</taxon>
        <taxon>Ascarididae</taxon>
        <taxon>Parascaris</taxon>
    </lineage>
</organism>
<sequence length="81" mass="9728">MMVSFKESFDWLAQNREKIKTDEKEVAKHLQIAIGDLPMSRELIKKKYCTSYISEYINDEDSSLFYSNVNEIWGLYFKKEY</sequence>